<accession>A0A0D1LP33</accession>
<name>A0A0D1LP33_9LACO</name>
<evidence type="ECO:0000313" key="3">
    <source>
        <dbReference type="EMBL" id="OSP89384.1"/>
    </source>
</evidence>
<keyword evidence="5" id="KW-1185">Reference proteome</keyword>
<dbReference type="Proteomes" id="UP000320012">
    <property type="component" value="Unassembled WGS sequence"/>
</dbReference>
<evidence type="ECO:0000313" key="4">
    <source>
        <dbReference type="EMBL" id="TVV27720.1"/>
    </source>
</evidence>
<dbReference type="EMBL" id="NDXJ01000009">
    <property type="protein sequence ID" value="OSP89384.1"/>
    <property type="molecule type" value="Genomic_DNA"/>
</dbReference>
<dbReference type="OrthoDB" id="2146314at2"/>
<dbReference type="EMBL" id="VNHC01000002">
    <property type="protein sequence ID" value="TVV27720.1"/>
    <property type="molecule type" value="Genomic_DNA"/>
</dbReference>
<evidence type="ECO:0000313" key="6">
    <source>
        <dbReference type="Proteomes" id="UP000032289"/>
    </source>
</evidence>
<dbReference type="GeneID" id="66962127"/>
<dbReference type="STRING" id="137591.AO080_06860"/>
<proteinExistence type="predicted"/>
<evidence type="ECO:0000313" key="2">
    <source>
        <dbReference type="EMBL" id="KIU24425.1"/>
    </source>
</evidence>
<evidence type="ECO:0000313" key="8">
    <source>
        <dbReference type="Proteomes" id="UP000320012"/>
    </source>
</evidence>
<evidence type="ECO:0000313" key="1">
    <source>
        <dbReference type="EMBL" id="KIU20357.1"/>
    </source>
</evidence>
<evidence type="ECO:0000313" key="5">
    <source>
        <dbReference type="Proteomes" id="UP000032287"/>
    </source>
</evidence>
<dbReference type="AlphaFoldDB" id="A0A0D1LP33"/>
<sequence>MIRYDLTAPLQGTELVAMYRKDFDVDVGRLYTFIPELNGFQLHYDHDVVVPATEMRADDDARFYLQVHGQNPTGRGRMADIDFQLVQRDEINWG</sequence>
<dbReference type="Proteomes" id="UP000032289">
    <property type="component" value="Unassembled WGS sequence"/>
</dbReference>
<dbReference type="Proteomes" id="UP000032287">
    <property type="component" value="Unassembled WGS sequence"/>
</dbReference>
<protein>
    <submittedName>
        <fullName evidence="1">Uncharacterized protein</fullName>
    </submittedName>
</protein>
<comment type="caution">
    <text evidence="1">The sequence shown here is derived from an EMBL/GenBank/DDBJ whole genome shotgun (WGS) entry which is preliminary data.</text>
</comment>
<gene>
    <name evidence="2" type="ORF">ab3b_01134</name>
    <name evidence="3" type="ORF">B9D04_07430</name>
    <name evidence="4" type="ORF">FO435_07425</name>
    <name evidence="1" type="ORF">QX99_01405</name>
</gene>
<dbReference type="EMBL" id="JWHT01000028">
    <property type="protein sequence ID" value="KIU24425.1"/>
    <property type="molecule type" value="Genomic_DNA"/>
</dbReference>
<dbReference type="RefSeq" id="WP_010372929.1">
    <property type="nucleotide sequence ID" value="NZ_BJEF01000004.1"/>
</dbReference>
<reference evidence="5 6" key="1">
    <citation type="journal article" date="2015" name="Microbiology (Mosc.)">
        <title>Genomics of the Weissella cibaria species with an examination of its metabolic traits.</title>
        <authorList>
            <person name="Lynch K.M."/>
            <person name="Lucid A."/>
            <person name="Arendt E.K."/>
            <person name="Sleator R.D."/>
            <person name="Lucey B."/>
            <person name="Coffey A."/>
        </authorList>
    </citation>
    <scope>NUCLEOTIDE SEQUENCE [LARGE SCALE GENOMIC DNA]</scope>
    <source>
        <strain evidence="2 6">AB3b</strain>
        <strain evidence="1 5">MG1</strain>
    </source>
</reference>
<organism evidence="1 5">
    <name type="scientific">Weissella cibaria</name>
    <dbReference type="NCBI Taxonomy" id="137591"/>
    <lineage>
        <taxon>Bacteria</taxon>
        <taxon>Bacillati</taxon>
        <taxon>Bacillota</taxon>
        <taxon>Bacilli</taxon>
        <taxon>Lactobacillales</taxon>
        <taxon>Lactobacillaceae</taxon>
        <taxon>Weissella</taxon>
    </lineage>
</organism>
<dbReference type="Proteomes" id="UP000193588">
    <property type="component" value="Unassembled WGS sequence"/>
</dbReference>
<reference evidence="3 7" key="2">
    <citation type="submission" date="2017-04" db="EMBL/GenBank/DDBJ databases">
        <title>The genome sequence of Weissella cibaria isolated from wild Drosophila.</title>
        <authorList>
            <person name="Ricks N.J."/>
            <person name="Carroll C."/>
            <person name="Walters A."/>
            <person name="Newell P.D."/>
            <person name="Chaston J.M."/>
        </authorList>
    </citation>
    <scope>NUCLEOTIDE SEQUENCE [LARGE SCALE GENOMIC DNA]</scope>
    <source>
        <strain evidence="3 7">DmW_103</strain>
    </source>
</reference>
<reference evidence="4 8" key="3">
    <citation type="submission" date="2019-07" db="EMBL/GenBank/DDBJ databases">
        <title>Genome sequence of Weissella cibaria GK1.</title>
        <authorList>
            <person name="Choi H.-J."/>
        </authorList>
    </citation>
    <scope>NUCLEOTIDE SEQUENCE [LARGE SCALE GENOMIC DNA]</scope>
    <source>
        <strain evidence="4 8">GK1</strain>
    </source>
</reference>
<dbReference type="PATRIC" id="fig|137591.24.peg.1110"/>
<dbReference type="EMBL" id="JWHU01000023">
    <property type="protein sequence ID" value="KIU20357.1"/>
    <property type="molecule type" value="Genomic_DNA"/>
</dbReference>
<evidence type="ECO:0000313" key="7">
    <source>
        <dbReference type="Proteomes" id="UP000193588"/>
    </source>
</evidence>